<protein>
    <submittedName>
        <fullName evidence="6">Uncharacterized protein</fullName>
    </submittedName>
</protein>
<dbReference type="GO" id="GO:0000272">
    <property type="term" value="P:polysaccharide catabolic process"/>
    <property type="evidence" value="ECO:0007669"/>
    <property type="project" value="InterPro"/>
</dbReference>
<keyword evidence="3" id="KW-0732">Signal</keyword>
<gene>
    <name evidence="6" type="ORF">INP51_01780</name>
</gene>
<feature type="signal peptide" evidence="3">
    <location>
        <begin position="1"/>
        <end position="28"/>
    </location>
</feature>
<name>A0A7M2RI61_9FIRM</name>
<keyword evidence="1" id="KW-0378">Hydrolase</keyword>
<keyword evidence="2" id="KW-0326">Glycosidase</keyword>
<evidence type="ECO:0000313" key="6">
    <source>
        <dbReference type="EMBL" id="QOV19731.1"/>
    </source>
</evidence>
<evidence type="ECO:0000313" key="7">
    <source>
        <dbReference type="Proteomes" id="UP000593601"/>
    </source>
</evidence>
<evidence type="ECO:0000259" key="5">
    <source>
        <dbReference type="Pfam" id="PF23981"/>
    </source>
</evidence>
<dbReference type="InterPro" id="IPR001547">
    <property type="entry name" value="Glyco_hydro_5"/>
</dbReference>
<evidence type="ECO:0000256" key="3">
    <source>
        <dbReference type="SAM" id="SignalP"/>
    </source>
</evidence>
<reference evidence="6 7" key="1">
    <citation type="submission" date="2020-10" db="EMBL/GenBank/DDBJ databases">
        <title>Blautia liquoris sp.nov., isolated from the mud in a fermentation cellar used for the production of Chinese strong-flavoured liquor.</title>
        <authorList>
            <person name="Lu L."/>
        </authorList>
    </citation>
    <scope>NUCLEOTIDE SEQUENCE [LARGE SCALE GENOMIC DNA]</scope>
    <source>
        <strain evidence="6 7">LZLJ-3</strain>
    </source>
</reference>
<proteinExistence type="predicted"/>
<dbReference type="KEGG" id="bliq:INP51_01780"/>
<dbReference type="GO" id="GO:0004553">
    <property type="term" value="F:hydrolase activity, hydrolyzing O-glycosyl compounds"/>
    <property type="evidence" value="ECO:0007669"/>
    <property type="project" value="InterPro"/>
</dbReference>
<organism evidence="6 7">
    <name type="scientific">Blautia liquoris</name>
    <dbReference type="NCBI Taxonomy" id="2779518"/>
    <lineage>
        <taxon>Bacteria</taxon>
        <taxon>Bacillati</taxon>
        <taxon>Bacillota</taxon>
        <taxon>Clostridia</taxon>
        <taxon>Lachnospirales</taxon>
        <taxon>Lachnospiraceae</taxon>
        <taxon>Blautia</taxon>
    </lineage>
</organism>
<dbReference type="Pfam" id="PF23981">
    <property type="entry name" value="DUF7305"/>
    <property type="match status" value="1"/>
</dbReference>
<dbReference type="InterPro" id="IPR055729">
    <property type="entry name" value="DUF7305"/>
</dbReference>
<dbReference type="Pfam" id="PF00150">
    <property type="entry name" value="Cellulase"/>
    <property type="match status" value="1"/>
</dbReference>
<dbReference type="Gene3D" id="3.20.20.80">
    <property type="entry name" value="Glycosidases"/>
    <property type="match status" value="1"/>
</dbReference>
<accession>A0A7M2RI61</accession>
<dbReference type="AlphaFoldDB" id="A0A7M2RI61"/>
<evidence type="ECO:0000256" key="1">
    <source>
        <dbReference type="ARBA" id="ARBA00022801"/>
    </source>
</evidence>
<feature type="domain" description="Glycoside hydrolase family 5" evidence="4">
    <location>
        <begin position="377"/>
        <end position="556"/>
    </location>
</feature>
<feature type="domain" description="DUF7305" evidence="5">
    <location>
        <begin position="156"/>
        <end position="283"/>
    </location>
</feature>
<sequence>MKHSRLNKAVPSLLAAAMAVSSASYTQAGTSPPQSQTSDYSDLSVWHSASDSDMIFSEGDITLQGSSKIIGDAGTNSTRDKSVRFDWSTFIDGDLWIGPHSEWSKVATSPKADVGEHASKKIRQLTREKKFAPPAYRDSPALEPKGNLYAGYQDTGDAIIDKSGAYSNISVTKDLVVNIGDEDLNITAETLSVSGDGQIILNRSGSGHVNLFVTDSLELSGSGKINSKGNYDSINLYYSGNSPLRFGGNTRANMSLYAQTADISLSDSAQMTGSIVTGAKDISLSGNSQLNPGEIYALNAALSLSGSSRIQGVTVSDTLSLSGTSQIEYDDSMSLKVPEFKAQKTPVTEKLGSGNWGMYYDFNRFDDKTFKANFDYDLSMLKKLPFTYFRLGFVIYDNMVDQNGNYNFSRLDYAVDETLKAGKKVILPLWFVNDGIADKGNIDYHEQVSNMRNLITAMVKHYSGKGIIYEALDEANSLGHFWMEQWSDDCVEDILALNQHFVQTIQREDPTAVFMAGDFAWPKNSSDGRLDRVHNMIEKGYLDYGTYGSFHPYTNGIPEQMLGDRYDIEAMNHILSHNLLPAATEFGFPHNIPNPFNGNYTRQEQSDYTVRQMLLLDAMGFEVILPFTMDNSDKAWALQAQYYDAGVGEGKDPYFNQVGDKIQDLFGKLDGYTFEAREDSESENDYIFRYTSSSDDRPDKIVYWTAESDHELEIEGNTFMVTGTPEIAE</sequence>
<feature type="chain" id="PRO_5032514073" evidence="3">
    <location>
        <begin position="29"/>
        <end position="729"/>
    </location>
</feature>
<evidence type="ECO:0000259" key="4">
    <source>
        <dbReference type="Pfam" id="PF00150"/>
    </source>
</evidence>
<keyword evidence="7" id="KW-1185">Reference proteome</keyword>
<dbReference type="Gene3D" id="2.160.20.120">
    <property type="match status" value="1"/>
</dbReference>
<dbReference type="Proteomes" id="UP000593601">
    <property type="component" value="Chromosome"/>
</dbReference>
<dbReference type="InterPro" id="IPR017853">
    <property type="entry name" value="GH"/>
</dbReference>
<dbReference type="EMBL" id="CP063304">
    <property type="protein sequence ID" value="QOV19731.1"/>
    <property type="molecule type" value="Genomic_DNA"/>
</dbReference>
<dbReference type="SUPFAM" id="SSF51445">
    <property type="entry name" value="(Trans)glycosidases"/>
    <property type="match status" value="1"/>
</dbReference>
<dbReference type="RefSeq" id="WP_193736051.1">
    <property type="nucleotide sequence ID" value="NZ_CP063304.1"/>
</dbReference>
<evidence type="ECO:0000256" key="2">
    <source>
        <dbReference type="ARBA" id="ARBA00023295"/>
    </source>
</evidence>